<reference evidence="1 2" key="1">
    <citation type="submission" date="2024-02" db="EMBL/GenBank/DDBJ databases">
        <title>Seven novel Bacillus-like species.</title>
        <authorList>
            <person name="Liu G."/>
        </authorList>
    </citation>
    <scope>NUCLEOTIDE SEQUENCE [LARGE SCALE GENOMIC DNA]</scope>
    <source>
        <strain evidence="1 2">FJAT-53654</strain>
    </source>
</reference>
<dbReference type="PANTHER" id="PTHR33639">
    <property type="entry name" value="THIOL-DISULFIDE OXIDOREDUCTASE DCC"/>
    <property type="match status" value="1"/>
</dbReference>
<protein>
    <submittedName>
        <fullName evidence="1">Thiol-disulfide oxidoreductase DCC family protein</fullName>
    </submittedName>
</protein>
<dbReference type="InterPro" id="IPR052927">
    <property type="entry name" value="DCC_oxidoreductase"/>
</dbReference>
<evidence type="ECO:0000313" key="2">
    <source>
        <dbReference type="Proteomes" id="UP001368328"/>
    </source>
</evidence>
<name>A0ABZ2MXX9_9BACI</name>
<gene>
    <name evidence="1" type="ORF">WCV66_08180</name>
</gene>
<proteinExistence type="predicted"/>
<dbReference type="Proteomes" id="UP001368328">
    <property type="component" value="Chromosome"/>
</dbReference>
<dbReference type="Pfam" id="PF04134">
    <property type="entry name" value="DCC1-like"/>
    <property type="match status" value="1"/>
</dbReference>
<dbReference type="RefSeq" id="WP_338788588.1">
    <property type="nucleotide sequence ID" value="NZ_CP147403.1"/>
</dbReference>
<dbReference type="PANTHER" id="PTHR33639:SF2">
    <property type="entry name" value="DUF393 DOMAIN-CONTAINING PROTEIN"/>
    <property type="match status" value="1"/>
</dbReference>
<dbReference type="InterPro" id="IPR007263">
    <property type="entry name" value="DCC1-like"/>
</dbReference>
<sequence length="137" mass="15671">MLMKTLADPILLFDGVCSFCNQSVQFVIRHDKHGKFKFTALQSSVGQELLKKYNLPTNDYSSLVLVKGNSCYTKSAAVLQVCLGLGGLWRILYLFIVTPKPLRDGIYNFVAKNRYKWFGKNKQCMIPIPEVRKRFLS</sequence>
<organism evidence="1 2">
    <name type="scientific">Metabacillus rhizosphaerae</name>
    <dbReference type="NCBI Taxonomy" id="3117747"/>
    <lineage>
        <taxon>Bacteria</taxon>
        <taxon>Bacillati</taxon>
        <taxon>Bacillota</taxon>
        <taxon>Bacilli</taxon>
        <taxon>Bacillales</taxon>
        <taxon>Bacillaceae</taxon>
        <taxon>Metabacillus</taxon>
    </lineage>
</organism>
<keyword evidence="2" id="KW-1185">Reference proteome</keyword>
<evidence type="ECO:0000313" key="1">
    <source>
        <dbReference type="EMBL" id="WXB90160.1"/>
    </source>
</evidence>
<accession>A0ABZ2MXX9</accession>
<dbReference type="EMBL" id="CP147403">
    <property type="protein sequence ID" value="WXB90160.1"/>
    <property type="molecule type" value="Genomic_DNA"/>
</dbReference>